<evidence type="ECO:0000313" key="2">
    <source>
        <dbReference type="EMBL" id="KGJ95904.1"/>
    </source>
</evidence>
<sequence>MKLQHNVRNLTTVVVASVTSFYSLAAVKADMVIHNAKVYTVDSQDSIAQAIAVKGNKINDISISLDISFKFCN</sequence>
<evidence type="ECO:0000256" key="1">
    <source>
        <dbReference type="SAM" id="SignalP"/>
    </source>
</evidence>
<comment type="caution">
    <text evidence="2">The sequence shown here is derived from an EMBL/GenBank/DDBJ whole genome shotgun (WGS) entry which is preliminary data.</text>
</comment>
<dbReference type="Gene3D" id="2.30.40.10">
    <property type="entry name" value="Urease, subunit C, domain 1"/>
    <property type="match status" value="1"/>
</dbReference>
<dbReference type="GO" id="GO:0016810">
    <property type="term" value="F:hydrolase activity, acting on carbon-nitrogen (but not peptide) bonds"/>
    <property type="evidence" value="ECO:0007669"/>
    <property type="project" value="InterPro"/>
</dbReference>
<proteinExistence type="predicted"/>
<evidence type="ECO:0000313" key="3">
    <source>
        <dbReference type="Proteomes" id="UP000029868"/>
    </source>
</evidence>
<dbReference type="EMBL" id="JQEC01000014">
    <property type="protein sequence ID" value="KGJ95904.1"/>
    <property type="molecule type" value="Genomic_DNA"/>
</dbReference>
<dbReference type="OrthoDB" id="9031471at2"/>
<gene>
    <name evidence="2" type="ORF">GAB14E_1816</name>
</gene>
<dbReference type="InterPro" id="IPR011059">
    <property type="entry name" value="Metal-dep_hydrolase_composite"/>
</dbReference>
<feature type="chain" id="PRO_5001949358" evidence="1">
    <location>
        <begin position="26"/>
        <end position="73"/>
    </location>
</feature>
<accession>A0A099KYT0</accession>
<name>A0A099KYT0_COLPS</name>
<dbReference type="SUPFAM" id="SSF51338">
    <property type="entry name" value="Composite domain of metallo-dependent hydrolases"/>
    <property type="match status" value="1"/>
</dbReference>
<dbReference type="PATRIC" id="fig|28229.3.peg.1423"/>
<protein>
    <submittedName>
        <fullName evidence="2">Uncharacterized protein</fullName>
    </submittedName>
</protein>
<dbReference type="RefSeq" id="WP_033081514.1">
    <property type="nucleotide sequence ID" value="NZ_JQEC01000014.1"/>
</dbReference>
<organism evidence="2 3">
    <name type="scientific">Colwellia psychrerythraea</name>
    <name type="common">Vibrio psychroerythus</name>
    <dbReference type="NCBI Taxonomy" id="28229"/>
    <lineage>
        <taxon>Bacteria</taxon>
        <taxon>Pseudomonadati</taxon>
        <taxon>Pseudomonadota</taxon>
        <taxon>Gammaproteobacteria</taxon>
        <taxon>Alteromonadales</taxon>
        <taxon>Colwelliaceae</taxon>
        <taxon>Colwellia</taxon>
    </lineage>
</organism>
<dbReference type="AlphaFoldDB" id="A0A099KYT0"/>
<feature type="signal peptide" evidence="1">
    <location>
        <begin position="1"/>
        <end position="25"/>
    </location>
</feature>
<reference evidence="2 3" key="1">
    <citation type="submission" date="2014-08" db="EMBL/GenBank/DDBJ databases">
        <title>Genomic and Phenotypic Diversity of Colwellia psychrerythraea strains from Disparate Marine Basins.</title>
        <authorList>
            <person name="Techtmann S.M."/>
            <person name="Stelling S.C."/>
            <person name="Utturkar S.M."/>
            <person name="Alshibli N."/>
            <person name="Harris A."/>
            <person name="Brown S.D."/>
            <person name="Hazen T.C."/>
        </authorList>
    </citation>
    <scope>NUCLEOTIDE SEQUENCE [LARGE SCALE GENOMIC DNA]</scope>
    <source>
        <strain evidence="2 3">GAB14E</strain>
    </source>
</reference>
<dbReference type="Proteomes" id="UP000029868">
    <property type="component" value="Unassembled WGS sequence"/>
</dbReference>
<keyword evidence="1" id="KW-0732">Signal</keyword>